<keyword evidence="5 9" id="KW-0064">Aspartyl protease</keyword>
<comment type="caution">
    <text evidence="9">Lacks conserved residue(s) required for the propagation of feature annotation.</text>
</comment>
<dbReference type="RefSeq" id="WP_186867451.1">
    <property type="nucleotide sequence ID" value="NZ_JACOPH010000011.1"/>
</dbReference>
<dbReference type="EC" id="3.4.23.36" evidence="9"/>
<dbReference type="GO" id="GO:0004190">
    <property type="term" value="F:aspartic-type endopeptidase activity"/>
    <property type="evidence" value="ECO:0007669"/>
    <property type="project" value="UniProtKB-UniRule"/>
</dbReference>
<comment type="pathway">
    <text evidence="9">Protein modification; lipoprotein biosynthesis (signal peptide cleavage).</text>
</comment>
<dbReference type="GO" id="GO:0006508">
    <property type="term" value="P:proteolysis"/>
    <property type="evidence" value="ECO:0007669"/>
    <property type="project" value="UniProtKB-KW"/>
</dbReference>
<dbReference type="GO" id="GO:0005886">
    <property type="term" value="C:plasma membrane"/>
    <property type="evidence" value="ECO:0007669"/>
    <property type="project" value="UniProtKB-SubCell"/>
</dbReference>
<dbReference type="AlphaFoldDB" id="A0A923LPQ3"/>
<evidence type="ECO:0000256" key="5">
    <source>
        <dbReference type="ARBA" id="ARBA00022750"/>
    </source>
</evidence>
<keyword evidence="8 9" id="KW-0472">Membrane</keyword>
<feature type="transmembrane region" description="Helical" evidence="9">
    <location>
        <begin position="127"/>
        <end position="150"/>
    </location>
</feature>
<evidence type="ECO:0000256" key="10">
    <source>
        <dbReference type="RuleBase" id="RU004181"/>
    </source>
</evidence>
<comment type="catalytic activity">
    <reaction evidence="9">
        <text>Release of signal peptides from bacterial membrane prolipoproteins. Hydrolyzes -Xaa-Yaa-Zaa-|-(S,diacylglyceryl)Cys-, in which Xaa is hydrophobic (preferably Leu), and Yaa (Ala or Ser) and Zaa (Gly or Ala) have small, neutral side chains.</text>
        <dbReference type="EC" id="3.4.23.36"/>
    </reaction>
</comment>
<keyword evidence="2 9" id="KW-1003">Cell membrane</keyword>
<dbReference type="PANTHER" id="PTHR33695">
    <property type="entry name" value="LIPOPROTEIN SIGNAL PEPTIDASE"/>
    <property type="match status" value="1"/>
</dbReference>
<gene>
    <name evidence="9" type="primary">lspA</name>
    <name evidence="11" type="ORF">H8S17_11700</name>
</gene>
<dbReference type="Pfam" id="PF01252">
    <property type="entry name" value="Peptidase_A8"/>
    <property type="match status" value="1"/>
</dbReference>
<dbReference type="PROSITE" id="PS00855">
    <property type="entry name" value="SPASE_II"/>
    <property type="match status" value="1"/>
</dbReference>
<keyword evidence="4 9" id="KW-0812">Transmembrane</keyword>
<keyword evidence="7 9" id="KW-1133">Transmembrane helix</keyword>
<dbReference type="EMBL" id="JACOPH010000011">
    <property type="protein sequence ID" value="MBC5714854.1"/>
    <property type="molecule type" value="Genomic_DNA"/>
</dbReference>
<organism evidence="11 12">
    <name type="scientific">Roseburia zhanii</name>
    <dbReference type="NCBI Taxonomy" id="2763064"/>
    <lineage>
        <taxon>Bacteria</taxon>
        <taxon>Bacillati</taxon>
        <taxon>Bacillota</taxon>
        <taxon>Clostridia</taxon>
        <taxon>Lachnospirales</taxon>
        <taxon>Lachnospiraceae</taxon>
        <taxon>Roseburia</taxon>
    </lineage>
</organism>
<evidence type="ECO:0000313" key="12">
    <source>
        <dbReference type="Proteomes" id="UP000606720"/>
    </source>
</evidence>
<comment type="function">
    <text evidence="9">This protein specifically catalyzes the removal of signal peptides from prolipoproteins.</text>
</comment>
<evidence type="ECO:0000256" key="8">
    <source>
        <dbReference type="ARBA" id="ARBA00023136"/>
    </source>
</evidence>
<evidence type="ECO:0000256" key="6">
    <source>
        <dbReference type="ARBA" id="ARBA00022801"/>
    </source>
</evidence>
<name>A0A923LPQ3_9FIRM</name>
<evidence type="ECO:0000256" key="3">
    <source>
        <dbReference type="ARBA" id="ARBA00022670"/>
    </source>
</evidence>
<evidence type="ECO:0000313" key="11">
    <source>
        <dbReference type="EMBL" id="MBC5714854.1"/>
    </source>
</evidence>
<keyword evidence="3 9" id="KW-0645">Protease</keyword>
<dbReference type="PRINTS" id="PR00781">
    <property type="entry name" value="LIPOSIGPTASE"/>
</dbReference>
<feature type="transmembrane region" description="Helical" evidence="9">
    <location>
        <begin position="89"/>
        <end position="107"/>
    </location>
</feature>
<comment type="similarity">
    <text evidence="1 9 10">Belongs to the peptidase A8 family.</text>
</comment>
<evidence type="ECO:0000256" key="2">
    <source>
        <dbReference type="ARBA" id="ARBA00022475"/>
    </source>
</evidence>
<evidence type="ECO:0000256" key="9">
    <source>
        <dbReference type="HAMAP-Rule" id="MF_00161"/>
    </source>
</evidence>
<feature type="active site" evidence="9">
    <location>
        <position position="137"/>
    </location>
</feature>
<feature type="transmembrane region" description="Helical" evidence="9">
    <location>
        <begin position="63"/>
        <end position="82"/>
    </location>
</feature>
<feature type="active site" evidence="9">
    <location>
        <position position="117"/>
    </location>
</feature>
<evidence type="ECO:0000256" key="1">
    <source>
        <dbReference type="ARBA" id="ARBA00006139"/>
    </source>
</evidence>
<proteinExistence type="inferred from homology"/>
<keyword evidence="6 9" id="KW-0378">Hydrolase</keyword>
<dbReference type="PANTHER" id="PTHR33695:SF1">
    <property type="entry name" value="LIPOPROTEIN SIGNAL PEPTIDASE"/>
    <property type="match status" value="1"/>
</dbReference>
<dbReference type="Proteomes" id="UP000606720">
    <property type="component" value="Unassembled WGS sequence"/>
</dbReference>
<dbReference type="HAMAP" id="MF_00161">
    <property type="entry name" value="LspA"/>
    <property type="match status" value="1"/>
</dbReference>
<evidence type="ECO:0000256" key="4">
    <source>
        <dbReference type="ARBA" id="ARBA00022692"/>
    </source>
</evidence>
<dbReference type="InterPro" id="IPR001872">
    <property type="entry name" value="Peptidase_A8"/>
</dbReference>
<protein>
    <recommendedName>
        <fullName evidence="9">Lipoprotein signal peptidase</fullName>
        <ecNumber evidence="9">3.4.23.36</ecNumber>
    </recommendedName>
    <alternativeName>
        <fullName evidence="9">Prolipoprotein signal peptidase</fullName>
    </alternativeName>
    <alternativeName>
        <fullName evidence="9">Signal peptidase II</fullName>
        <shortName evidence="9">SPase II</shortName>
    </alternativeName>
</protein>
<keyword evidence="12" id="KW-1185">Reference proteome</keyword>
<sequence>MGRKLSLLLLPLGIFSLDGAIKHHIDQTRKLGEKQKISGGKIIIKKYYNKGAALNCLQKRPKLLLFIHGAFLTVLTVLYGSLFSKEGKTGLLVSLGMILGGGFSNFFDRIKRKHVVDYISFAVPWKWFAGIVFNISDFFIFAGTLLTILFDMNDSGVKRWF</sequence>
<accession>A0A923LPQ3</accession>
<reference evidence="11" key="1">
    <citation type="submission" date="2020-08" db="EMBL/GenBank/DDBJ databases">
        <title>Genome public.</title>
        <authorList>
            <person name="Liu C."/>
            <person name="Sun Q."/>
        </authorList>
    </citation>
    <scope>NUCLEOTIDE SEQUENCE</scope>
    <source>
        <strain evidence="11">BX1005</strain>
    </source>
</reference>
<evidence type="ECO:0000256" key="7">
    <source>
        <dbReference type="ARBA" id="ARBA00022989"/>
    </source>
</evidence>
<comment type="subcellular location">
    <subcellularLocation>
        <location evidence="9">Cell membrane</location>
        <topology evidence="9">Multi-pass membrane protein</topology>
    </subcellularLocation>
</comment>
<comment type="caution">
    <text evidence="11">The sequence shown here is derived from an EMBL/GenBank/DDBJ whole genome shotgun (WGS) entry which is preliminary data.</text>
</comment>